<dbReference type="InterPro" id="IPR016187">
    <property type="entry name" value="CTDL_fold"/>
</dbReference>
<reference evidence="2" key="1">
    <citation type="submission" date="2024-05" db="EMBL/GenBank/DDBJ databases">
        <authorList>
            <person name="Kim S."/>
            <person name="Heo J."/>
            <person name="Choi H."/>
            <person name="Choi Y."/>
            <person name="Kwon S.-W."/>
            <person name="Kim Y."/>
        </authorList>
    </citation>
    <scope>NUCLEOTIDE SEQUENCE</scope>
    <source>
        <strain evidence="2">KACC 23698</strain>
    </source>
</reference>
<sequence length="364" mass="39350">MRTTSAEAAAKILIGLTVVVMTSGWSACLAQARKPAEPARPAAPAAQADSLESRFWNSIQGGDVASDFRTYLDAYPNGQYAAQARARLRELEAKAGASPGPGRVVIKPAPEPARPAPTPPATQAGAPAGVVRDCETCPALVPIPAGTFMMGSTEFFPFEAPVHQVSIRKPFYLGQREVTFDEWDACVAEGGCAFSPSDRGAGRGSRPVGNVDWNDAQQFVGWLSKKTGKAYRLPTESEWEFAARAGTTTTYPWGKAMEKGKANCMGCNPEPSANAVATGSYPPNAYGLYDMVGNVAEWVEDCWNDSFKSAPTDGSAWTKPRCQERVLRGGSFNNDQRYVRSASRYKYDYDVRFYANGLRVARDL</sequence>
<protein>
    <submittedName>
        <fullName evidence="2">Formylglycine-generating enzyme family protein</fullName>
    </submittedName>
</protein>
<evidence type="ECO:0000313" key="2">
    <source>
        <dbReference type="EMBL" id="XBO41433.1"/>
    </source>
</evidence>
<name>A0AAU7JMF6_9HYPH</name>
<accession>A0AAU7JMF6</accession>
<dbReference type="PANTHER" id="PTHR23150:SF35">
    <property type="entry name" value="BLL6746 PROTEIN"/>
    <property type="match status" value="1"/>
</dbReference>
<dbReference type="EMBL" id="CP157484">
    <property type="protein sequence ID" value="XBO41433.1"/>
    <property type="molecule type" value="Genomic_DNA"/>
</dbReference>
<dbReference type="SUPFAM" id="SSF56436">
    <property type="entry name" value="C-type lectin-like"/>
    <property type="match status" value="1"/>
</dbReference>
<organism evidence="2">
    <name type="scientific">Alsobacter sp. KACC 23698</name>
    <dbReference type="NCBI Taxonomy" id="3149229"/>
    <lineage>
        <taxon>Bacteria</taxon>
        <taxon>Pseudomonadati</taxon>
        <taxon>Pseudomonadota</taxon>
        <taxon>Alphaproteobacteria</taxon>
        <taxon>Hyphomicrobiales</taxon>
        <taxon>Alsobacteraceae</taxon>
        <taxon>Alsobacter</taxon>
    </lineage>
</organism>
<dbReference type="InterPro" id="IPR042095">
    <property type="entry name" value="SUMF_sf"/>
</dbReference>
<dbReference type="AlphaFoldDB" id="A0AAU7JMF6"/>
<feature type="domain" description="Sulfatase-modifying factor enzyme-like" evidence="1">
    <location>
        <begin position="137"/>
        <end position="362"/>
    </location>
</feature>
<dbReference type="PROSITE" id="PS51257">
    <property type="entry name" value="PROKAR_LIPOPROTEIN"/>
    <property type="match status" value="1"/>
</dbReference>
<gene>
    <name evidence="2" type="ORF">ABEG18_11955</name>
</gene>
<dbReference type="Pfam" id="PF03781">
    <property type="entry name" value="FGE-sulfatase"/>
    <property type="match status" value="1"/>
</dbReference>
<dbReference type="InterPro" id="IPR005532">
    <property type="entry name" value="SUMF_dom"/>
</dbReference>
<evidence type="ECO:0000259" key="1">
    <source>
        <dbReference type="Pfam" id="PF03781"/>
    </source>
</evidence>
<dbReference type="PANTHER" id="PTHR23150">
    <property type="entry name" value="SULFATASE MODIFYING FACTOR 1, 2"/>
    <property type="match status" value="1"/>
</dbReference>
<dbReference type="GO" id="GO:0120147">
    <property type="term" value="F:formylglycine-generating oxidase activity"/>
    <property type="evidence" value="ECO:0007669"/>
    <property type="project" value="TreeGrafter"/>
</dbReference>
<proteinExistence type="predicted"/>
<dbReference type="RefSeq" id="WP_406858287.1">
    <property type="nucleotide sequence ID" value="NZ_CP157484.1"/>
</dbReference>
<dbReference type="InterPro" id="IPR051043">
    <property type="entry name" value="Sulfatase_Mod_Factor_Kinase"/>
</dbReference>
<dbReference type="Gene3D" id="3.90.1580.10">
    <property type="entry name" value="paralog of FGE (formylglycine-generating enzyme)"/>
    <property type="match status" value="1"/>
</dbReference>